<accession>A0A8H3FI05</accession>
<dbReference type="InterPro" id="IPR052184">
    <property type="entry name" value="SDR_enzymes"/>
</dbReference>
<dbReference type="Gene3D" id="3.40.50.720">
    <property type="entry name" value="NAD(P)-binding Rossmann-like Domain"/>
    <property type="match status" value="1"/>
</dbReference>
<dbReference type="PRINTS" id="PR00081">
    <property type="entry name" value="GDHRDH"/>
</dbReference>
<dbReference type="PANTHER" id="PTHR45458:SF2">
    <property type="entry name" value="OXIDOREDUCTASE, SHORT CHAIN DEHYDROGENASE_REDUCTASE FAMILY SUPERFAMILY (AFU_ORTHOLOGUE AFUA_3G13450)"/>
    <property type="match status" value="1"/>
</dbReference>
<evidence type="ECO:0000313" key="2">
    <source>
        <dbReference type="Proteomes" id="UP000664169"/>
    </source>
</evidence>
<dbReference type="EMBL" id="CAJPDQ010000022">
    <property type="protein sequence ID" value="CAF9924964.1"/>
    <property type="molecule type" value="Genomic_DNA"/>
</dbReference>
<dbReference type="Pfam" id="PF00106">
    <property type="entry name" value="adh_short"/>
    <property type="match status" value="1"/>
</dbReference>
<proteinExistence type="predicted"/>
<dbReference type="InterPro" id="IPR002347">
    <property type="entry name" value="SDR_fam"/>
</dbReference>
<comment type="caution">
    <text evidence="1">The sequence shown here is derived from an EMBL/GenBank/DDBJ whole genome shotgun (WGS) entry which is preliminary data.</text>
</comment>
<dbReference type="OrthoDB" id="5296at2759"/>
<dbReference type="GO" id="GO:0016616">
    <property type="term" value="F:oxidoreductase activity, acting on the CH-OH group of donors, NAD or NADP as acceptor"/>
    <property type="evidence" value="ECO:0007669"/>
    <property type="project" value="TreeGrafter"/>
</dbReference>
<sequence length="254" mass="27046">MPTTLIVGATRGLGKALASDYSSRGWKVIGTARSTTAPSDSQVKHWSTGIDISKPSGPTKLAKDVKSLGPIDVTIISAGYFGLESFDDLDWDKEVTMYITSAVAPPFIVHELVKVGALKENGGKVFLISSESGSVALRHEKEGGGNYGHHGSKAAVNMVGKLLSLDLKDKGIAVGVLHPGFMRTEMTASIGFDKHWDEGGAITPEEAAKSLIEFIDTFDMKRTGEYWAPRGAADIGTSEEVLGKDLPAPLKLPY</sequence>
<dbReference type="SUPFAM" id="SSF51735">
    <property type="entry name" value="NAD(P)-binding Rossmann-fold domains"/>
    <property type="match status" value="1"/>
</dbReference>
<name>A0A8H3FI05_9LECA</name>
<dbReference type="PANTHER" id="PTHR45458">
    <property type="entry name" value="SHORT-CHAIN DEHYDROGENASE/REDUCTASE SDR"/>
    <property type="match status" value="1"/>
</dbReference>
<evidence type="ECO:0000313" key="1">
    <source>
        <dbReference type="EMBL" id="CAF9924964.1"/>
    </source>
</evidence>
<dbReference type="InterPro" id="IPR036291">
    <property type="entry name" value="NAD(P)-bd_dom_sf"/>
</dbReference>
<reference evidence="1" key="1">
    <citation type="submission" date="2021-03" db="EMBL/GenBank/DDBJ databases">
        <authorList>
            <person name="Tagirdzhanova G."/>
        </authorList>
    </citation>
    <scope>NUCLEOTIDE SEQUENCE</scope>
</reference>
<gene>
    <name evidence="1" type="ORF">GOMPHAMPRED_003778</name>
</gene>
<organism evidence="1 2">
    <name type="scientific">Gomphillus americanus</name>
    <dbReference type="NCBI Taxonomy" id="1940652"/>
    <lineage>
        <taxon>Eukaryota</taxon>
        <taxon>Fungi</taxon>
        <taxon>Dikarya</taxon>
        <taxon>Ascomycota</taxon>
        <taxon>Pezizomycotina</taxon>
        <taxon>Lecanoromycetes</taxon>
        <taxon>OSLEUM clade</taxon>
        <taxon>Ostropomycetidae</taxon>
        <taxon>Ostropales</taxon>
        <taxon>Graphidaceae</taxon>
        <taxon>Gomphilloideae</taxon>
        <taxon>Gomphillus</taxon>
    </lineage>
</organism>
<dbReference type="Proteomes" id="UP000664169">
    <property type="component" value="Unassembled WGS sequence"/>
</dbReference>
<keyword evidence="2" id="KW-1185">Reference proteome</keyword>
<dbReference type="AlphaFoldDB" id="A0A8H3FI05"/>
<protein>
    <submittedName>
        <fullName evidence="1">Uncharacterized protein</fullName>
    </submittedName>
</protein>